<evidence type="ECO:0000259" key="2">
    <source>
        <dbReference type="Pfam" id="PF13474"/>
    </source>
</evidence>
<comment type="caution">
    <text evidence="3">The sequence shown here is derived from an EMBL/GenBank/DDBJ whole genome shotgun (WGS) entry which is preliminary data.</text>
</comment>
<dbReference type="EMBL" id="ALJD01000006">
    <property type="protein sequence ID" value="EJN59193.1"/>
    <property type="molecule type" value="Genomic_DNA"/>
</dbReference>
<sequence length="141" mass="15830">MSAEETVLDYYEALRRGEPLYPYFAEDDDVVKVGISDRLTGYDAIAEGLREQSKTTDEWQIDSRDLHVVERDGHAAFGDDVRMQWRDTESETTQAFDSRWSGTLEVRPSGDGETGDGTGDESDDEWLFVGMHVSAPTALDD</sequence>
<name>J3A1L8_9EURY</name>
<dbReference type="Gene3D" id="3.10.450.50">
    <property type="match status" value="1"/>
</dbReference>
<dbReference type="InterPro" id="IPR037401">
    <property type="entry name" value="SnoaL-like"/>
</dbReference>
<gene>
    <name evidence="3" type="ORF">HSB1_26140</name>
</gene>
<dbReference type="AlphaFoldDB" id="J3A1L8"/>
<dbReference type="Pfam" id="PF13474">
    <property type="entry name" value="SnoaL_3"/>
    <property type="match status" value="1"/>
</dbReference>
<feature type="region of interest" description="Disordered" evidence="1">
    <location>
        <begin position="92"/>
        <end position="126"/>
    </location>
</feature>
<evidence type="ECO:0000313" key="3">
    <source>
        <dbReference type="EMBL" id="EJN59193.1"/>
    </source>
</evidence>
<organism evidence="3 4">
    <name type="scientific">Halogranum salarium B-1</name>
    <dbReference type="NCBI Taxonomy" id="1210908"/>
    <lineage>
        <taxon>Archaea</taxon>
        <taxon>Methanobacteriati</taxon>
        <taxon>Methanobacteriota</taxon>
        <taxon>Stenosarchaea group</taxon>
        <taxon>Halobacteria</taxon>
        <taxon>Halobacteriales</taxon>
        <taxon>Haloferacaceae</taxon>
    </lineage>
</organism>
<dbReference type="RefSeq" id="WP_009375141.1">
    <property type="nucleotide sequence ID" value="NZ_ALJD01000006.1"/>
</dbReference>
<dbReference type="InterPro" id="IPR032710">
    <property type="entry name" value="NTF2-like_dom_sf"/>
</dbReference>
<reference evidence="3 4" key="1">
    <citation type="journal article" date="2012" name="J. Bacteriol.">
        <title>Draft Genome Sequence of the Extremely Halophilic Archaeon Halogranum salarium B-1T.</title>
        <authorList>
            <person name="Kim K.K."/>
            <person name="Lee K.C."/>
            <person name="Lee J.S."/>
        </authorList>
    </citation>
    <scope>NUCLEOTIDE SEQUENCE [LARGE SCALE GENOMIC DNA]</scope>
    <source>
        <strain evidence="3 4">B-1</strain>
    </source>
</reference>
<feature type="domain" description="SnoaL-like" evidence="2">
    <location>
        <begin position="5"/>
        <end position="105"/>
    </location>
</feature>
<proteinExistence type="predicted"/>
<dbReference type="Proteomes" id="UP000007813">
    <property type="component" value="Unassembled WGS sequence"/>
</dbReference>
<dbReference type="SUPFAM" id="SSF54427">
    <property type="entry name" value="NTF2-like"/>
    <property type="match status" value="1"/>
</dbReference>
<protein>
    <recommendedName>
        <fullName evidence="2">SnoaL-like domain-containing protein</fullName>
    </recommendedName>
</protein>
<dbReference type="OrthoDB" id="224281at2157"/>
<evidence type="ECO:0000256" key="1">
    <source>
        <dbReference type="SAM" id="MobiDB-lite"/>
    </source>
</evidence>
<accession>J3A1L8</accession>
<evidence type="ECO:0000313" key="4">
    <source>
        <dbReference type="Proteomes" id="UP000007813"/>
    </source>
</evidence>
<dbReference type="eggNOG" id="arCOG07958">
    <property type="taxonomic scope" value="Archaea"/>
</dbReference>